<evidence type="ECO:0000313" key="9">
    <source>
        <dbReference type="EMBL" id="SDN48408.1"/>
    </source>
</evidence>
<dbReference type="RefSeq" id="WP_043810119.1">
    <property type="nucleotide sequence ID" value="NZ_JOEF01000001.1"/>
</dbReference>
<dbReference type="PANTHER" id="PTHR42709">
    <property type="entry name" value="ALKALINE PHOSPHATASE LIKE PROTEIN"/>
    <property type="match status" value="1"/>
</dbReference>
<evidence type="ECO:0000313" key="10">
    <source>
        <dbReference type="Proteomes" id="UP000183376"/>
    </source>
</evidence>
<evidence type="ECO:0000256" key="7">
    <source>
        <dbReference type="SAM" id="Phobius"/>
    </source>
</evidence>
<dbReference type="Pfam" id="PF09335">
    <property type="entry name" value="VTT_dom"/>
    <property type="match status" value="1"/>
</dbReference>
<name>A0A1H0BRY5_ALLAB</name>
<evidence type="ECO:0000256" key="3">
    <source>
        <dbReference type="ARBA" id="ARBA00022475"/>
    </source>
</evidence>
<keyword evidence="4 7" id="KW-0812">Transmembrane</keyword>
<evidence type="ECO:0000256" key="1">
    <source>
        <dbReference type="ARBA" id="ARBA00004651"/>
    </source>
</evidence>
<dbReference type="InterPro" id="IPR032816">
    <property type="entry name" value="VTT_dom"/>
</dbReference>
<protein>
    <submittedName>
        <fullName evidence="9">Membrane protein DedA, SNARE-associated domain</fullName>
    </submittedName>
</protein>
<dbReference type="PANTHER" id="PTHR42709:SF6">
    <property type="entry name" value="UNDECAPRENYL PHOSPHATE TRANSPORTER A"/>
    <property type="match status" value="1"/>
</dbReference>
<dbReference type="Proteomes" id="UP000183376">
    <property type="component" value="Chromosome I"/>
</dbReference>
<evidence type="ECO:0000256" key="5">
    <source>
        <dbReference type="ARBA" id="ARBA00022989"/>
    </source>
</evidence>
<dbReference type="OrthoDB" id="9813426at2"/>
<organism evidence="9 10">
    <name type="scientific">Allokutzneria albata</name>
    <name type="common">Kibdelosporangium albatum</name>
    <dbReference type="NCBI Taxonomy" id="211114"/>
    <lineage>
        <taxon>Bacteria</taxon>
        <taxon>Bacillati</taxon>
        <taxon>Actinomycetota</taxon>
        <taxon>Actinomycetes</taxon>
        <taxon>Pseudonocardiales</taxon>
        <taxon>Pseudonocardiaceae</taxon>
        <taxon>Allokutzneria</taxon>
    </lineage>
</organism>
<keyword evidence="3" id="KW-1003">Cell membrane</keyword>
<proteinExistence type="inferred from homology"/>
<gene>
    <name evidence="9" type="ORF">SAMN04489726_6809</name>
</gene>
<dbReference type="EMBL" id="LT629701">
    <property type="protein sequence ID" value="SDN48408.1"/>
    <property type="molecule type" value="Genomic_DNA"/>
</dbReference>
<evidence type="ECO:0000259" key="8">
    <source>
        <dbReference type="Pfam" id="PF09335"/>
    </source>
</evidence>
<dbReference type="STRING" id="211114.SAMN04489726_6809"/>
<evidence type="ECO:0000256" key="2">
    <source>
        <dbReference type="ARBA" id="ARBA00010792"/>
    </source>
</evidence>
<accession>A0A1H0BRY5</accession>
<feature type="transmembrane region" description="Helical" evidence="7">
    <location>
        <begin position="148"/>
        <end position="168"/>
    </location>
</feature>
<dbReference type="AlphaFoldDB" id="A0A1H0BRY5"/>
<evidence type="ECO:0000256" key="6">
    <source>
        <dbReference type="ARBA" id="ARBA00023136"/>
    </source>
</evidence>
<comment type="similarity">
    <text evidence="2">Belongs to the DedA family.</text>
</comment>
<dbReference type="eggNOG" id="COG0586">
    <property type="taxonomic scope" value="Bacteria"/>
</dbReference>
<feature type="domain" description="VTT" evidence="8">
    <location>
        <begin position="41"/>
        <end position="168"/>
    </location>
</feature>
<keyword evidence="5 7" id="KW-1133">Transmembrane helix</keyword>
<reference evidence="9 10" key="1">
    <citation type="submission" date="2016-10" db="EMBL/GenBank/DDBJ databases">
        <authorList>
            <person name="de Groot N.N."/>
        </authorList>
    </citation>
    <scope>NUCLEOTIDE SEQUENCE [LARGE SCALE GENOMIC DNA]</scope>
    <source>
        <strain evidence="9 10">DSM 44149</strain>
    </source>
</reference>
<sequence length="214" mass="22735">MNLATNPEPGGITGWAIGLMEALGGPGAGLAIALENLFPPLPSEVILPLAGFTASKGSLSLVGAILWTTLGSVVGAMVLYAVGALLGRDRTRAIAAKLPLVKVADIDRTEAWFARHGVKAVFYGRMIPIFRSFISVPAGVERMRIPTFLFFTTLGSLVWNTAFVLAGYTLGENWGLVEQYAGVLSKGVAAAVVLLVIWFVVTRVAKRGRVQEPR</sequence>
<feature type="transmembrane region" description="Helical" evidence="7">
    <location>
        <begin position="180"/>
        <end position="201"/>
    </location>
</feature>
<comment type="subcellular location">
    <subcellularLocation>
        <location evidence="1">Cell membrane</location>
        <topology evidence="1">Multi-pass membrane protein</topology>
    </subcellularLocation>
</comment>
<dbReference type="InterPro" id="IPR051311">
    <property type="entry name" value="DedA_domain"/>
</dbReference>
<feature type="transmembrane region" description="Helical" evidence="7">
    <location>
        <begin position="64"/>
        <end position="87"/>
    </location>
</feature>
<keyword evidence="10" id="KW-1185">Reference proteome</keyword>
<dbReference type="GO" id="GO:0005886">
    <property type="term" value="C:plasma membrane"/>
    <property type="evidence" value="ECO:0007669"/>
    <property type="project" value="UniProtKB-SubCell"/>
</dbReference>
<keyword evidence="6 7" id="KW-0472">Membrane</keyword>
<evidence type="ECO:0000256" key="4">
    <source>
        <dbReference type="ARBA" id="ARBA00022692"/>
    </source>
</evidence>